<name>A0A7D9DE59_PARCT</name>
<dbReference type="EMBL" id="CACRXK020000628">
    <property type="protein sequence ID" value="CAB3983568.1"/>
    <property type="molecule type" value="Genomic_DNA"/>
</dbReference>
<feature type="compositionally biased region" description="Basic and acidic residues" evidence="1">
    <location>
        <begin position="9"/>
        <end position="19"/>
    </location>
</feature>
<reference evidence="2" key="1">
    <citation type="submission" date="2020-04" db="EMBL/GenBank/DDBJ databases">
        <authorList>
            <person name="Alioto T."/>
            <person name="Alioto T."/>
            <person name="Gomez Garrido J."/>
        </authorList>
    </citation>
    <scope>NUCLEOTIDE SEQUENCE</scope>
    <source>
        <strain evidence="2">A484AB</strain>
    </source>
</reference>
<evidence type="ECO:0000313" key="2">
    <source>
        <dbReference type="EMBL" id="CAB3983568.1"/>
    </source>
</evidence>
<protein>
    <submittedName>
        <fullName evidence="2">Uncharacterized protein</fullName>
    </submittedName>
</protein>
<organism evidence="2 3">
    <name type="scientific">Paramuricea clavata</name>
    <name type="common">Red gorgonian</name>
    <name type="synonym">Violescent sea-whip</name>
    <dbReference type="NCBI Taxonomy" id="317549"/>
    <lineage>
        <taxon>Eukaryota</taxon>
        <taxon>Metazoa</taxon>
        <taxon>Cnidaria</taxon>
        <taxon>Anthozoa</taxon>
        <taxon>Octocorallia</taxon>
        <taxon>Malacalcyonacea</taxon>
        <taxon>Plexauridae</taxon>
        <taxon>Paramuricea</taxon>
    </lineage>
</organism>
<feature type="compositionally biased region" description="Polar residues" evidence="1">
    <location>
        <begin position="66"/>
        <end position="102"/>
    </location>
</feature>
<keyword evidence="3" id="KW-1185">Reference proteome</keyword>
<evidence type="ECO:0000313" key="3">
    <source>
        <dbReference type="Proteomes" id="UP001152795"/>
    </source>
</evidence>
<evidence type="ECO:0000256" key="1">
    <source>
        <dbReference type="SAM" id="MobiDB-lite"/>
    </source>
</evidence>
<dbReference type="Proteomes" id="UP001152795">
    <property type="component" value="Unassembled WGS sequence"/>
</dbReference>
<gene>
    <name evidence="2" type="ORF">PACLA_8A048580</name>
</gene>
<proteinExistence type="predicted"/>
<feature type="region of interest" description="Disordered" evidence="1">
    <location>
        <begin position="1"/>
        <end position="20"/>
    </location>
</feature>
<feature type="region of interest" description="Disordered" evidence="1">
    <location>
        <begin position="59"/>
        <end position="102"/>
    </location>
</feature>
<comment type="caution">
    <text evidence="2">The sequence shown here is derived from an EMBL/GenBank/DDBJ whole genome shotgun (WGS) entry which is preliminary data.</text>
</comment>
<sequence length="139" mass="15074">MDGLNDISENNKTKRHEASPVEESVCWYDFFRDVGTQTRQTVEEVGDIDFNPELSRRVSHAGSLGRVSSNPNTRLRSRNGSKSSTSDAISTTDVVPSDDVTSTSDVINNEVISNSHVISANDVISGQSHESEASGMAML</sequence>
<accession>A0A7D9DE59</accession>
<dbReference type="AlphaFoldDB" id="A0A7D9DE59"/>